<reference evidence="1" key="1">
    <citation type="submission" date="2019-03" db="EMBL/GenBank/DDBJ databases">
        <authorList>
            <person name="Hao L."/>
        </authorList>
    </citation>
    <scope>NUCLEOTIDE SEQUENCE</scope>
</reference>
<dbReference type="GO" id="GO:0004252">
    <property type="term" value="F:serine-type endopeptidase activity"/>
    <property type="evidence" value="ECO:0007669"/>
    <property type="project" value="InterPro"/>
</dbReference>
<dbReference type="InterPro" id="IPR011990">
    <property type="entry name" value="TPR-like_helical_dom_sf"/>
</dbReference>
<dbReference type="PANTHER" id="PTHR12558">
    <property type="entry name" value="CELL DIVISION CYCLE 16,23,27"/>
    <property type="match status" value="1"/>
</dbReference>
<sequence length="470" mass="51829">MDFFVRHCKILCILIPSILFIAHNAYAKTASQVFEAVSSSIVIILALDANGDTKGLGSGVILSEGVVATNYHVIQEAKKVKVVHQGKEYLATLQHYDWDRDVCTLSVSGFRAPVVVIGDTNHLKIGAQVYAIGAPQGLELTLTEGIISSLRKVEGGHYIQTTAAISPGSSGGGLFDEQGHLLGLTSFYIAESQSLNFAVPIEWIKELPKRHIAEAKETESSLYWINKALLLEKNEDWPALVHHSLCWTKAKPEDAVSWFSLGFAYNKIGHVDNAIEAFSKALSLDSNYALAWHNIGVMYGLSEQNEKAIEAFLQELRVNPEESAGAWYGLGVAYRGLGQTQKSIEAFRESLRINPDDALAWSLLGFAYDTTHQTEKAINAFLQSLRINTDDSMVWHKLGNLYGISKQYGKAIEAFLQVLRIDPNDASAMYNLGLAYSLSGQKGQAMDVYKQLKNLNPEKANEFFEKAILP</sequence>
<dbReference type="SMART" id="SM00028">
    <property type="entry name" value="TPR"/>
    <property type="match status" value="6"/>
</dbReference>
<dbReference type="Gene3D" id="2.40.10.120">
    <property type="match status" value="1"/>
</dbReference>
<dbReference type="Pfam" id="PF13365">
    <property type="entry name" value="Trypsin_2"/>
    <property type="match status" value="1"/>
</dbReference>
<evidence type="ECO:0000313" key="1">
    <source>
        <dbReference type="EMBL" id="VFU13454.1"/>
    </source>
</evidence>
<dbReference type="EMBL" id="CAADRM010000080">
    <property type="protein sequence ID" value="VFU13454.1"/>
    <property type="molecule type" value="Genomic_DNA"/>
</dbReference>
<dbReference type="PRINTS" id="PR00834">
    <property type="entry name" value="PROTEASES2C"/>
</dbReference>
<dbReference type="Pfam" id="PF00515">
    <property type="entry name" value="TPR_1"/>
    <property type="match status" value="2"/>
</dbReference>
<name>A0A485LY14_9ZZZZ</name>
<gene>
    <name evidence="1" type="ORF">SCFA_190008</name>
</gene>
<dbReference type="AlphaFoldDB" id="A0A485LY14"/>
<dbReference type="InterPro" id="IPR019734">
    <property type="entry name" value="TPR_rpt"/>
</dbReference>
<dbReference type="Pfam" id="PF13181">
    <property type="entry name" value="TPR_8"/>
    <property type="match status" value="2"/>
</dbReference>
<dbReference type="PROSITE" id="PS50005">
    <property type="entry name" value="TPR"/>
    <property type="match status" value="6"/>
</dbReference>
<dbReference type="InterPro" id="IPR001940">
    <property type="entry name" value="Peptidase_S1C"/>
</dbReference>
<dbReference type="InterPro" id="IPR009003">
    <property type="entry name" value="Peptidase_S1_PA"/>
</dbReference>
<dbReference type="SUPFAM" id="SSF81901">
    <property type="entry name" value="HCP-like"/>
    <property type="match status" value="1"/>
</dbReference>
<organism evidence="1">
    <name type="scientific">anaerobic digester metagenome</name>
    <dbReference type="NCBI Taxonomy" id="1263854"/>
    <lineage>
        <taxon>unclassified sequences</taxon>
        <taxon>metagenomes</taxon>
        <taxon>ecological metagenomes</taxon>
    </lineage>
</organism>
<dbReference type="SUPFAM" id="SSF50494">
    <property type="entry name" value="Trypsin-like serine proteases"/>
    <property type="match status" value="1"/>
</dbReference>
<proteinExistence type="predicted"/>
<dbReference type="GO" id="GO:0006508">
    <property type="term" value="P:proteolysis"/>
    <property type="evidence" value="ECO:0007669"/>
    <property type="project" value="InterPro"/>
</dbReference>
<dbReference type="Gene3D" id="1.25.40.10">
    <property type="entry name" value="Tetratricopeptide repeat domain"/>
    <property type="match status" value="2"/>
</dbReference>
<dbReference type="PANTHER" id="PTHR12558:SF13">
    <property type="entry name" value="CELL DIVISION CYCLE PROTEIN 27 HOMOLOG"/>
    <property type="match status" value="1"/>
</dbReference>
<accession>A0A485LY14</accession>
<dbReference type="Pfam" id="PF13414">
    <property type="entry name" value="TPR_11"/>
    <property type="match status" value="1"/>
</dbReference>
<dbReference type="PROSITE" id="PS50293">
    <property type="entry name" value="TPR_REGION"/>
    <property type="match status" value="2"/>
</dbReference>
<protein>
    <submittedName>
        <fullName evidence="1">Uncharacterized protein</fullName>
    </submittedName>
</protein>